<dbReference type="AlphaFoldDB" id="A0A1Y2K8X7"/>
<proteinExistence type="predicted"/>
<sequence>MQRIGRLFPAPFVGPIVPLRDQIAQGASAVTEGDAAVHTAGRLKLQLFRREGLIELLAVLQTFGDGALLGRLPLVVHEAGDLTH</sequence>
<organism evidence="1 2">
    <name type="scientific">Magnetofaba australis IT-1</name>
    <dbReference type="NCBI Taxonomy" id="1434232"/>
    <lineage>
        <taxon>Bacteria</taxon>
        <taxon>Pseudomonadati</taxon>
        <taxon>Pseudomonadota</taxon>
        <taxon>Magnetococcia</taxon>
        <taxon>Magnetococcales</taxon>
        <taxon>Magnetococcaceae</taxon>
        <taxon>Magnetofaba</taxon>
    </lineage>
</organism>
<gene>
    <name evidence="1" type="ORF">MAIT1_03871</name>
</gene>
<comment type="caution">
    <text evidence="1">The sequence shown here is derived from an EMBL/GenBank/DDBJ whole genome shotgun (WGS) entry which is preliminary data.</text>
</comment>
<accession>A0A1Y2K8X7</accession>
<keyword evidence="2" id="KW-1185">Reference proteome</keyword>
<dbReference type="Proteomes" id="UP000194003">
    <property type="component" value="Unassembled WGS sequence"/>
</dbReference>
<evidence type="ECO:0000313" key="1">
    <source>
        <dbReference type="EMBL" id="OSM07201.1"/>
    </source>
</evidence>
<dbReference type="EMBL" id="LVJN01000015">
    <property type="protein sequence ID" value="OSM07201.1"/>
    <property type="molecule type" value="Genomic_DNA"/>
</dbReference>
<reference evidence="1 2" key="1">
    <citation type="journal article" date="2016" name="BMC Genomics">
        <title>Combined genomic and structural analyses of a cultured magnetotactic bacterium reveals its niche adaptation to a dynamic environment.</title>
        <authorList>
            <person name="Araujo A.C."/>
            <person name="Morillo V."/>
            <person name="Cypriano J."/>
            <person name="Teixeira L.C."/>
            <person name="Leao P."/>
            <person name="Lyra S."/>
            <person name="Almeida L.G."/>
            <person name="Bazylinski D.A."/>
            <person name="Vasconcellos A.T."/>
            <person name="Abreu F."/>
            <person name="Lins U."/>
        </authorList>
    </citation>
    <scope>NUCLEOTIDE SEQUENCE [LARGE SCALE GENOMIC DNA]</scope>
    <source>
        <strain evidence="1 2">IT-1</strain>
    </source>
</reference>
<name>A0A1Y2K8X7_9PROT</name>
<evidence type="ECO:0000313" key="2">
    <source>
        <dbReference type="Proteomes" id="UP000194003"/>
    </source>
</evidence>
<protein>
    <submittedName>
        <fullName evidence="1">Uncharacterized protein</fullName>
    </submittedName>
</protein>